<dbReference type="SUPFAM" id="SSF53474">
    <property type="entry name" value="alpha/beta-Hydrolases"/>
    <property type="match status" value="1"/>
</dbReference>
<dbReference type="PANTHER" id="PTHR43798:SF33">
    <property type="entry name" value="HYDROLASE, PUTATIVE (AFU_ORTHOLOGUE AFUA_2G14860)-RELATED"/>
    <property type="match status" value="1"/>
</dbReference>
<name>A0A1G8F513_9NOCA</name>
<dbReference type="InterPro" id="IPR000073">
    <property type="entry name" value="AB_hydrolase_1"/>
</dbReference>
<dbReference type="Pfam" id="PF00561">
    <property type="entry name" value="Abhydrolase_1"/>
    <property type="match status" value="1"/>
</dbReference>
<evidence type="ECO:0000313" key="2">
    <source>
        <dbReference type="EMBL" id="SDH77208.1"/>
    </source>
</evidence>
<dbReference type="Gene3D" id="3.40.50.1820">
    <property type="entry name" value="alpha/beta hydrolase"/>
    <property type="match status" value="1"/>
</dbReference>
<dbReference type="GO" id="GO:0003824">
    <property type="term" value="F:catalytic activity"/>
    <property type="evidence" value="ECO:0007669"/>
    <property type="project" value="InterPro"/>
</dbReference>
<dbReference type="InterPro" id="IPR000639">
    <property type="entry name" value="Epox_hydrolase-like"/>
</dbReference>
<dbReference type="PANTHER" id="PTHR43798">
    <property type="entry name" value="MONOACYLGLYCEROL LIPASE"/>
    <property type="match status" value="1"/>
</dbReference>
<sequence length="263" mass="28333">MAVVPILHTYTFGPESGPVVLALHGITGHGRRWSDWATTHLPTARVLAPDLLGHGRSPYTPPWTIEAHVEALVETLDEHAPDARVTVVGHSFGATLALHLARALPDRVHALALLDPALGLDAGTMRTVAEQTVASPDYTDVAEARSEKVHGAWGEVPAHVLDTEIDEHLVTLPNGRVNWRISTPAVITVWGELARPFVLPPDVVPTVLVQAMKVQPPYVTAGFRAALRAHLGDSLTEVELDCDHMVPQARPEEVAALVRGLLP</sequence>
<dbReference type="Proteomes" id="UP000183263">
    <property type="component" value="Unassembled WGS sequence"/>
</dbReference>
<dbReference type="GO" id="GO:0016020">
    <property type="term" value="C:membrane"/>
    <property type="evidence" value="ECO:0007669"/>
    <property type="project" value="TreeGrafter"/>
</dbReference>
<dbReference type="PRINTS" id="PR00111">
    <property type="entry name" value="ABHYDROLASE"/>
</dbReference>
<proteinExistence type="predicted"/>
<evidence type="ECO:0000259" key="1">
    <source>
        <dbReference type="Pfam" id="PF00561"/>
    </source>
</evidence>
<gene>
    <name evidence="2" type="ORF">SAMN05444695_103174</name>
</gene>
<feature type="domain" description="AB hydrolase-1" evidence="1">
    <location>
        <begin position="18"/>
        <end position="121"/>
    </location>
</feature>
<reference evidence="2 3" key="1">
    <citation type="submission" date="2016-10" db="EMBL/GenBank/DDBJ databases">
        <authorList>
            <person name="de Groot N.N."/>
        </authorList>
    </citation>
    <scope>NUCLEOTIDE SEQUENCE [LARGE SCALE GENOMIC DNA]</scope>
    <source>
        <strain evidence="2 3">DSM 44892</strain>
    </source>
</reference>
<organism evidence="2 3">
    <name type="scientific">Rhodococcus triatomae</name>
    <dbReference type="NCBI Taxonomy" id="300028"/>
    <lineage>
        <taxon>Bacteria</taxon>
        <taxon>Bacillati</taxon>
        <taxon>Actinomycetota</taxon>
        <taxon>Actinomycetes</taxon>
        <taxon>Mycobacteriales</taxon>
        <taxon>Nocardiaceae</taxon>
        <taxon>Rhodococcus</taxon>
    </lineage>
</organism>
<dbReference type="PRINTS" id="PR00412">
    <property type="entry name" value="EPOXHYDRLASE"/>
</dbReference>
<evidence type="ECO:0000313" key="3">
    <source>
        <dbReference type="Proteomes" id="UP000183263"/>
    </source>
</evidence>
<dbReference type="EMBL" id="FNDN01000003">
    <property type="protein sequence ID" value="SDH77208.1"/>
    <property type="molecule type" value="Genomic_DNA"/>
</dbReference>
<dbReference type="InterPro" id="IPR050266">
    <property type="entry name" value="AB_hydrolase_sf"/>
</dbReference>
<keyword evidence="3" id="KW-1185">Reference proteome</keyword>
<protein>
    <submittedName>
        <fullName evidence="2">Lipase</fullName>
    </submittedName>
</protein>
<accession>A0A1G8F513</accession>
<dbReference type="InterPro" id="IPR029058">
    <property type="entry name" value="AB_hydrolase_fold"/>
</dbReference>
<dbReference type="AlphaFoldDB" id="A0A1G8F513"/>